<evidence type="ECO:0008006" key="4">
    <source>
        <dbReference type="Google" id="ProtNLM"/>
    </source>
</evidence>
<dbReference type="EMBL" id="RBNH01000009">
    <property type="protein sequence ID" value="RKO23405.1"/>
    <property type="molecule type" value="Genomic_DNA"/>
</dbReference>
<evidence type="ECO:0000313" key="3">
    <source>
        <dbReference type="Proteomes" id="UP000273159"/>
    </source>
</evidence>
<comment type="caution">
    <text evidence="2">The sequence shown here is derived from an EMBL/GenBank/DDBJ whole genome shotgun (WGS) entry which is preliminary data.</text>
</comment>
<accession>A0A3B0FU97</accession>
<dbReference type="Proteomes" id="UP000273159">
    <property type="component" value="Unassembled WGS sequence"/>
</dbReference>
<sequence length="100" mass="10678">MARKRRQGNTEAPIRQVTPAPHWKKLRQGDRVTVHFAPGFAAGGLVDAVTSDHTAVWIDFDGGRGRTLLHCSDGIDIVRDSGDVPQEEAVSQGGAVPHAG</sequence>
<name>A0A3B0FU97_PSEPS</name>
<evidence type="ECO:0000313" key="2">
    <source>
        <dbReference type="EMBL" id="RKO23405.1"/>
    </source>
</evidence>
<reference evidence="2 3" key="1">
    <citation type="submission" date="2018-10" db="EMBL/GenBank/DDBJ databases">
        <title>Genome-guide identification and characterization of bacteria that degrade polycyclic aromatic hydrocarbons and resist hexavalent chromium simultaneously.</title>
        <authorList>
            <person name="Feng H."/>
        </authorList>
    </citation>
    <scope>NUCLEOTIDE SEQUENCE [LARGE SCALE GENOMIC DNA]</scope>
    <source>
        <strain evidence="2 3">J015</strain>
    </source>
</reference>
<feature type="region of interest" description="Disordered" evidence="1">
    <location>
        <begin position="1"/>
        <end position="20"/>
    </location>
</feature>
<organism evidence="2 3">
    <name type="scientific">Pseudarthrobacter phenanthrenivorans</name>
    <name type="common">Arthrobacter phenanthrenivorans</name>
    <dbReference type="NCBI Taxonomy" id="361575"/>
    <lineage>
        <taxon>Bacteria</taxon>
        <taxon>Bacillati</taxon>
        <taxon>Actinomycetota</taxon>
        <taxon>Actinomycetes</taxon>
        <taxon>Micrococcales</taxon>
        <taxon>Micrococcaceae</taxon>
        <taxon>Pseudarthrobacter</taxon>
    </lineage>
</organism>
<protein>
    <recommendedName>
        <fullName evidence="4">DUF1918 domain-containing protein</fullName>
    </recommendedName>
</protein>
<dbReference type="AlphaFoldDB" id="A0A3B0FU97"/>
<reference evidence="3" key="2">
    <citation type="submission" date="2018-10" db="EMBL/GenBank/DDBJ databases">
        <authorList>
            <person name="Wang Y."/>
            <person name="Wang J."/>
            <person name="Yang X."/>
            <person name="Wang Z."/>
            <person name="Huang Y."/>
        </authorList>
    </citation>
    <scope>NUCLEOTIDE SEQUENCE [LARGE SCALE GENOMIC DNA]</scope>
    <source>
        <strain evidence="3">J015</strain>
    </source>
</reference>
<dbReference type="OMA" id="TPAPHWK"/>
<evidence type="ECO:0000256" key="1">
    <source>
        <dbReference type="SAM" id="MobiDB-lite"/>
    </source>
</evidence>
<dbReference type="RefSeq" id="WP_013599401.1">
    <property type="nucleotide sequence ID" value="NZ_RBNH01000009.1"/>
</dbReference>
<proteinExistence type="predicted"/>
<gene>
    <name evidence="2" type="ORF">D7Z96_11190</name>
</gene>